<evidence type="ECO:0000256" key="4">
    <source>
        <dbReference type="ARBA" id="ARBA00022643"/>
    </source>
</evidence>
<feature type="modified residue" description="FMN phosphoryl threonine" evidence="6">
    <location>
        <position position="169"/>
    </location>
</feature>
<dbReference type="PIRSF" id="PIRSF006091">
    <property type="entry name" value="E_trnsport_RnfG"/>
    <property type="match status" value="1"/>
</dbReference>
<dbReference type="STRING" id="1121325.SAMN04515677_10475"/>
<dbReference type="RefSeq" id="WP_092725374.1">
    <property type="nucleotide sequence ID" value="NZ_FNGW01000004.1"/>
</dbReference>
<sequence>MNNIAKLGATLFAICAVAALALGFVNQVTAPIIEQRNIQTNNESRKIVLADAKEFKQLDDSVFKQVDGLEDGIIAEVYEGKNGSETVGYTIKTLPKGYGGQIELIVGISKDGVIKGINIGSMSETPGLGTKAAEPGFKDQFNEKQAKELNVVKGKASSDDQVQAISGATITSKAVTSGVNAAIKVFESSLNK</sequence>
<accession>A0A1G9NT46</accession>
<dbReference type="EC" id="7.-.-.-" evidence="6"/>
<organism evidence="8 9">
    <name type="scientific">Romboutsia lituseburensis DSM 797</name>
    <dbReference type="NCBI Taxonomy" id="1121325"/>
    <lineage>
        <taxon>Bacteria</taxon>
        <taxon>Bacillati</taxon>
        <taxon>Bacillota</taxon>
        <taxon>Clostridia</taxon>
        <taxon>Peptostreptococcales</taxon>
        <taxon>Peptostreptococcaceae</taxon>
        <taxon>Romboutsia</taxon>
    </lineage>
</organism>
<dbReference type="GO" id="GO:0010181">
    <property type="term" value="F:FMN binding"/>
    <property type="evidence" value="ECO:0007669"/>
    <property type="project" value="InterPro"/>
</dbReference>
<dbReference type="EMBL" id="FNGW01000004">
    <property type="protein sequence ID" value="SDL89559.1"/>
    <property type="molecule type" value="Genomic_DNA"/>
</dbReference>
<dbReference type="GO" id="GO:0009055">
    <property type="term" value="F:electron transfer activity"/>
    <property type="evidence" value="ECO:0007669"/>
    <property type="project" value="InterPro"/>
</dbReference>
<dbReference type="GO" id="GO:0022900">
    <property type="term" value="P:electron transport chain"/>
    <property type="evidence" value="ECO:0007669"/>
    <property type="project" value="UniProtKB-UniRule"/>
</dbReference>
<comment type="function">
    <text evidence="6">Part of a membrane-bound complex that couples electron transfer with translocation of ions across the membrane.</text>
</comment>
<keyword evidence="5 6" id="KW-0249">Electron transport</keyword>
<keyword evidence="3 6" id="KW-0285">Flavoprotein</keyword>
<keyword evidence="4 6" id="KW-0288">FMN</keyword>
<keyword evidence="6" id="KW-1003">Cell membrane</keyword>
<keyword evidence="6" id="KW-1133">Transmembrane helix</keyword>
<name>A0A1G9NT46_9FIRM</name>
<evidence type="ECO:0000256" key="6">
    <source>
        <dbReference type="HAMAP-Rule" id="MF_00479"/>
    </source>
</evidence>
<dbReference type="Pfam" id="PF04205">
    <property type="entry name" value="FMN_bind"/>
    <property type="match status" value="1"/>
</dbReference>
<dbReference type="InterPro" id="IPR007329">
    <property type="entry name" value="FMN-bd"/>
</dbReference>
<proteinExistence type="inferred from homology"/>
<dbReference type="NCBIfam" id="TIGR01947">
    <property type="entry name" value="rnfG"/>
    <property type="match status" value="1"/>
</dbReference>
<keyword evidence="6" id="KW-0472">Membrane</keyword>
<comment type="subunit">
    <text evidence="6">The complex is composed of six subunits: RnfA, RnfB, RnfC, RnfD, RnfE and RnfG.</text>
</comment>
<dbReference type="GO" id="GO:0005886">
    <property type="term" value="C:plasma membrane"/>
    <property type="evidence" value="ECO:0007669"/>
    <property type="project" value="UniProtKB-SubCell"/>
</dbReference>
<comment type="cofactor">
    <cofactor evidence="6">
        <name>FMN</name>
        <dbReference type="ChEBI" id="CHEBI:58210"/>
    </cofactor>
</comment>
<keyword evidence="2 6" id="KW-0597">Phosphoprotein</keyword>
<gene>
    <name evidence="6" type="primary">rnfG</name>
    <name evidence="8" type="ORF">SAMN04515677_10475</name>
</gene>
<evidence type="ECO:0000256" key="1">
    <source>
        <dbReference type="ARBA" id="ARBA00022448"/>
    </source>
</evidence>
<evidence type="ECO:0000256" key="2">
    <source>
        <dbReference type="ARBA" id="ARBA00022553"/>
    </source>
</evidence>
<feature type="domain" description="FMN-binding" evidence="7">
    <location>
        <begin position="97"/>
        <end position="186"/>
    </location>
</feature>
<evidence type="ECO:0000259" key="7">
    <source>
        <dbReference type="SMART" id="SM00900"/>
    </source>
</evidence>
<dbReference type="InterPro" id="IPR010209">
    <property type="entry name" value="Ion_transpt_RnfG/RsxG"/>
</dbReference>
<dbReference type="PANTHER" id="PTHR36118:SF1">
    <property type="entry name" value="ION-TRANSLOCATING OXIDOREDUCTASE COMPLEX SUBUNIT G"/>
    <property type="match status" value="1"/>
</dbReference>
<dbReference type="PANTHER" id="PTHR36118">
    <property type="entry name" value="ION-TRANSLOCATING OXIDOREDUCTASE COMPLEX SUBUNIT G"/>
    <property type="match status" value="1"/>
</dbReference>
<keyword evidence="6" id="KW-1278">Translocase</keyword>
<dbReference type="Proteomes" id="UP000199068">
    <property type="component" value="Unassembled WGS sequence"/>
</dbReference>
<keyword evidence="6" id="KW-0812">Transmembrane</keyword>
<evidence type="ECO:0000256" key="5">
    <source>
        <dbReference type="ARBA" id="ARBA00022982"/>
    </source>
</evidence>
<evidence type="ECO:0000313" key="9">
    <source>
        <dbReference type="Proteomes" id="UP000199068"/>
    </source>
</evidence>
<dbReference type="HAMAP" id="MF_00479">
    <property type="entry name" value="RsxG_RnfG"/>
    <property type="match status" value="1"/>
</dbReference>
<reference evidence="8 9" key="1">
    <citation type="submission" date="2016-10" db="EMBL/GenBank/DDBJ databases">
        <authorList>
            <person name="de Groot N.N."/>
        </authorList>
    </citation>
    <scope>NUCLEOTIDE SEQUENCE [LARGE SCALE GENOMIC DNA]</scope>
    <source>
        <strain evidence="8 9">DSM 797</strain>
    </source>
</reference>
<evidence type="ECO:0000313" key="8">
    <source>
        <dbReference type="EMBL" id="SDL89559.1"/>
    </source>
</evidence>
<dbReference type="AlphaFoldDB" id="A0A1G9NT46"/>
<comment type="similarity">
    <text evidence="6">Belongs to the RnfG family.</text>
</comment>
<keyword evidence="9" id="KW-1185">Reference proteome</keyword>
<protein>
    <recommendedName>
        <fullName evidence="6">Ion-translocating oxidoreductase complex subunit G</fullName>
        <ecNumber evidence="6">7.-.-.-</ecNumber>
    </recommendedName>
    <alternativeName>
        <fullName evidence="6">Rnf electron transport complex subunit G</fullName>
    </alternativeName>
</protein>
<comment type="subcellular location">
    <subcellularLocation>
        <location evidence="6">Cell membrane</location>
        <topology evidence="6">Single-pass membrane protein</topology>
    </subcellularLocation>
</comment>
<evidence type="ECO:0000256" key="3">
    <source>
        <dbReference type="ARBA" id="ARBA00022630"/>
    </source>
</evidence>
<dbReference type="SMART" id="SM00900">
    <property type="entry name" value="FMN_bind"/>
    <property type="match status" value="1"/>
</dbReference>
<keyword evidence="1 6" id="KW-0813">Transport</keyword>